<dbReference type="AlphaFoldDB" id="A0A0K8RMI2"/>
<evidence type="ECO:0000256" key="3">
    <source>
        <dbReference type="ARBA" id="ARBA00023157"/>
    </source>
</evidence>
<keyword evidence="4" id="KW-0732">Signal</keyword>
<dbReference type="PANTHER" id="PTHR10083:SF374">
    <property type="entry name" value="BPTI_KUNITZ INHIBITOR DOMAIN-CONTAINING PROTEIN"/>
    <property type="match status" value="1"/>
</dbReference>
<dbReference type="Pfam" id="PF00014">
    <property type="entry name" value="Kunitz_BPTI"/>
    <property type="match status" value="3"/>
</dbReference>
<protein>
    <submittedName>
        <fullName evidence="6">Putative salivary kunitz domain protein</fullName>
    </submittedName>
</protein>
<evidence type="ECO:0000313" key="6">
    <source>
        <dbReference type="EMBL" id="JAA72311.1"/>
    </source>
</evidence>
<dbReference type="PANTHER" id="PTHR10083">
    <property type="entry name" value="KUNITZ-TYPE PROTEASE INHIBITOR-RELATED"/>
    <property type="match status" value="1"/>
</dbReference>
<keyword evidence="1" id="KW-0646">Protease inhibitor</keyword>
<reference evidence="6" key="1">
    <citation type="submission" date="2012-12" db="EMBL/GenBank/DDBJ databases">
        <title>Identification and characterization of a phenylalanine ammonia-lyase gene family in Isatis indigotica Fort.</title>
        <authorList>
            <person name="Liu Q."/>
            <person name="Chen J."/>
            <person name="Zhou X."/>
            <person name="Di P."/>
            <person name="Xiao Y."/>
            <person name="Xuan H."/>
            <person name="Zhang L."/>
            <person name="Chen W."/>
        </authorList>
    </citation>
    <scope>NUCLEOTIDE SEQUENCE</scope>
    <source>
        <tissue evidence="6">Salivary gland</tissue>
    </source>
</reference>
<proteinExistence type="evidence at transcript level"/>
<organism evidence="6">
    <name type="scientific">Ixodes ricinus</name>
    <name type="common">Common tick</name>
    <name type="synonym">Acarus ricinus</name>
    <dbReference type="NCBI Taxonomy" id="34613"/>
    <lineage>
        <taxon>Eukaryota</taxon>
        <taxon>Metazoa</taxon>
        <taxon>Ecdysozoa</taxon>
        <taxon>Arthropoda</taxon>
        <taxon>Chelicerata</taxon>
        <taxon>Arachnida</taxon>
        <taxon>Acari</taxon>
        <taxon>Parasitiformes</taxon>
        <taxon>Ixodida</taxon>
        <taxon>Ixodoidea</taxon>
        <taxon>Ixodidae</taxon>
        <taxon>Ixodinae</taxon>
        <taxon>Ixodes</taxon>
    </lineage>
</organism>
<feature type="domain" description="BPTI/Kunitz inhibitor" evidence="5">
    <location>
        <begin position="255"/>
        <end position="309"/>
    </location>
</feature>
<feature type="chain" id="PRO_5005518703" evidence="4">
    <location>
        <begin position="20"/>
        <end position="319"/>
    </location>
</feature>
<dbReference type="GO" id="GO:0004867">
    <property type="term" value="F:serine-type endopeptidase inhibitor activity"/>
    <property type="evidence" value="ECO:0007669"/>
    <property type="project" value="UniProtKB-KW"/>
</dbReference>
<dbReference type="SMART" id="SM00131">
    <property type="entry name" value="KU"/>
    <property type="match status" value="4"/>
</dbReference>
<name>A0A0K8RMI2_IXORI</name>
<feature type="domain" description="BPTI/Kunitz inhibitor" evidence="5">
    <location>
        <begin position="200"/>
        <end position="249"/>
    </location>
</feature>
<feature type="signal peptide" evidence="4">
    <location>
        <begin position="1"/>
        <end position="19"/>
    </location>
</feature>
<dbReference type="InterPro" id="IPR036880">
    <property type="entry name" value="Kunitz_BPTI_sf"/>
</dbReference>
<keyword evidence="2" id="KW-0722">Serine protease inhibitor</keyword>
<dbReference type="InterPro" id="IPR050098">
    <property type="entry name" value="TFPI/VKTCI-like"/>
</dbReference>
<dbReference type="EMBL" id="GADI01001497">
    <property type="protein sequence ID" value="JAA72311.1"/>
    <property type="molecule type" value="mRNA"/>
</dbReference>
<dbReference type="GO" id="GO:0005615">
    <property type="term" value="C:extracellular space"/>
    <property type="evidence" value="ECO:0007669"/>
    <property type="project" value="TreeGrafter"/>
</dbReference>
<accession>A0A0K8RMI2</accession>
<evidence type="ECO:0000256" key="4">
    <source>
        <dbReference type="SAM" id="SignalP"/>
    </source>
</evidence>
<dbReference type="CDD" id="cd22625">
    <property type="entry name" value="Kunitz_ixolaris_1"/>
    <property type="match status" value="1"/>
</dbReference>
<dbReference type="InterPro" id="IPR002223">
    <property type="entry name" value="Kunitz_BPTI"/>
</dbReference>
<dbReference type="PROSITE" id="PS50279">
    <property type="entry name" value="BPTI_KUNITZ_2"/>
    <property type="match status" value="3"/>
</dbReference>
<dbReference type="Gene3D" id="4.10.410.10">
    <property type="entry name" value="Pancreatic trypsin inhibitor Kunitz domain"/>
    <property type="match status" value="4"/>
</dbReference>
<evidence type="ECO:0000259" key="5">
    <source>
        <dbReference type="PROSITE" id="PS50279"/>
    </source>
</evidence>
<dbReference type="SUPFAM" id="SSF57362">
    <property type="entry name" value="BPTI-like"/>
    <property type="match status" value="4"/>
</dbReference>
<keyword evidence="3" id="KW-1015">Disulfide bond</keyword>
<evidence type="ECO:0000256" key="1">
    <source>
        <dbReference type="ARBA" id="ARBA00022690"/>
    </source>
</evidence>
<evidence type="ECO:0000256" key="2">
    <source>
        <dbReference type="ARBA" id="ARBA00022900"/>
    </source>
</evidence>
<sequence length="319" mass="36069">MQKKIVWTLIATTLGICSGQNSQEGDVCFDKPELGQGWNIVKGWSYDPDLDKCYAFYHVSRRVYGNENIFLSESACNQRCRPRVPAKCYAKPPQSKGKSDLPVVTYDPKSGKCLDIRAPKQGQSENVFNNRGSCTKECRDTDLRLCLNPNENDCEYINGQSYRYDSGKQTCEEAADGSCGGFQSAEDCFKRCGILVDNKCTLPIQNITTCEEPQKRYGYNKKTDRCEEFLGCADEGNSFQEAEKCWKQCAPTNRCNMKPDTGRNAKVGFFKRYYYDIKKNVCSSARKFSKSVPGKTNLFETALQCEEICKPKYQGNLGH</sequence>
<feature type="domain" description="BPTI/Kunitz inhibitor" evidence="5">
    <location>
        <begin position="28"/>
        <end position="80"/>
    </location>
</feature>